<reference evidence="4 5" key="1">
    <citation type="submission" date="2021-11" db="EMBL/GenBank/DDBJ databases">
        <title>Seasonal and diel survey of microbial diversity of the Tyrrhenian coast.</title>
        <authorList>
            <person name="Gattoni G."/>
            <person name="Corral P."/>
        </authorList>
    </citation>
    <scope>NUCLEOTIDE SEQUENCE [LARGE SCALE GENOMIC DNA]</scope>
    <source>
        <strain evidence="4 5">Mr9</strain>
    </source>
</reference>
<evidence type="ECO:0000256" key="1">
    <source>
        <dbReference type="ARBA" id="ARBA00001913"/>
    </source>
</evidence>
<keyword evidence="5" id="KW-1185">Reference proteome</keyword>
<dbReference type="Pfam" id="PF01263">
    <property type="entry name" value="Aldose_epim"/>
    <property type="match status" value="1"/>
</dbReference>
<comment type="subunit">
    <text evidence="2">Monomer.</text>
</comment>
<organism evidence="4 5">
    <name type="scientific">Leeuwenhoekiella parthenopeia</name>
    <dbReference type="NCBI Taxonomy" id="2890320"/>
    <lineage>
        <taxon>Bacteria</taxon>
        <taxon>Pseudomonadati</taxon>
        <taxon>Bacteroidota</taxon>
        <taxon>Flavobacteriia</taxon>
        <taxon>Flavobacteriales</taxon>
        <taxon>Flavobacteriaceae</taxon>
        <taxon>Leeuwenhoekiella</taxon>
    </lineage>
</organism>
<evidence type="ECO:0000313" key="5">
    <source>
        <dbReference type="Proteomes" id="UP001197770"/>
    </source>
</evidence>
<dbReference type="Gene3D" id="2.70.98.10">
    <property type="match status" value="1"/>
</dbReference>
<sequence length="258" mass="29210">MTTLQLDQLKVQLDEGSLVSFKANGHEYIHQVGSPGWGKSDDEMFPIIGPTDEAGFKVKTPKGDAVLDQHGLLRELKYQCVDATETQAVFQKTYTANTPVKNSKFPKKSSEEWLTWPYDFRFQKQFNLKQDALEIEFIITGPEGMPFMLGYHPAFKLHSENPVVVTSKEEIPLKDILAVGSRAYEVADCTEITLKDAKTLRISSQGFGNFMLWTEVTNMLCIEPVSFYPYAVEQKNLDKGFRQLINEPARFKVTLSIA</sequence>
<accession>A0ABS8GUU2</accession>
<dbReference type="CDD" id="cd01081">
    <property type="entry name" value="Aldose_epim"/>
    <property type="match status" value="1"/>
</dbReference>
<evidence type="ECO:0000313" key="4">
    <source>
        <dbReference type="EMBL" id="MCC4213785.1"/>
    </source>
</evidence>
<name>A0ABS8GUU2_9FLAO</name>
<proteinExistence type="predicted"/>
<dbReference type="EMBL" id="JAJGMW010000019">
    <property type="protein sequence ID" value="MCC4213785.1"/>
    <property type="molecule type" value="Genomic_DNA"/>
</dbReference>
<comment type="cofactor">
    <cofactor evidence="1">
        <name>Ca(2+)</name>
        <dbReference type="ChEBI" id="CHEBI:29108"/>
    </cofactor>
</comment>
<dbReference type="SUPFAM" id="SSF74650">
    <property type="entry name" value="Galactose mutarotase-like"/>
    <property type="match status" value="1"/>
</dbReference>
<dbReference type="InterPro" id="IPR008183">
    <property type="entry name" value="Aldose_1/G6P_1-epimerase"/>
</dbReference>
<evidence type="ECO:0000256" key="2">
    <source>
        <dbReference type="ARBA" id="ARBA00011245"/>
    </source>
</evidence>
<keyword evidence="3" id="KW-0106">Calcium</keyword>
<dbReference type="InterPro" id="IPR011013">
    <property type="entry name" value="Gal_mutarotase_sf_dom"/>
</dbReference>
<dbReference type="RefSeq" id="WP_228230860.1">
    <property type="nucleotide sequence ID" value="NZ_JAJGMW010000019.1"/>
</dbReference>
<dbReference type="InterPro" id="IPR014718">
    <property type="entry name" value="GH-type_carb-bd"/>
</dbReference>
<gene>
    <name evidence="4" type="ORF">LLW17_13715</name>
</gene>
<comment type="caution">
    <text evidence="4">The sequence shown here is derived from an EMBL/GenBank/DDBJ whole genome shotgun (WGS) entry which is preliminary data.</text>
</comment>
<dbReference type="Proteomes" id="UP001197770">
    <property type="component" value="Unassembled WGS sequence"/>
</dbReference>
<evidence type="ECO:0000256" key="3">
    <source>
        <dbReference type="ARBA" id="ARBA00022837"/>
    </source>
</evidence>
<protein>
    <submittedName>
        <fullName evidence="4">Aldose 1-epimerase</fullName>
    </submittedName>
</protein>